<dbReference type="EMBL" id="BSDS01000002">
    <property type="protein sequence ID" value="GLI39729.1"/>
    <property type="molecule type" value="Genomic_DNA"/>
</dbReference>
<proteinExistence type="predicted"/>
<name>A0A9W6G3J6_9BACT</name>
<protein>
    <submittedName>
        <fullName evidence="1">Uncharacterized protein</fullName>
    </submittedName>
</protein>
<evidence type="ECO:0000313" key="1">
    <source>
        <dbReference type="EMBL" id="GLI39729.1"/>
    </source>
</evidence>
<dbReference type="AlphaFoldDB" id="A0A9W6G3J6"/>
<comment type="caution">
    <text evidence="1">The sequence shown here is derived from an EMBL/GenBank/DDBJ whole genome shotgun (WGS) entry which is preliminary data.</text>
</comment>
<dbReference type="Proteomes" id="UP001144352">
    <property type="component" value="Unassembled WGS sequence"/>
</dbReference>
<accession>A0A9W6G3J6</accession>
<keyword evidence="2" id="KW-1185">Reference proteome</keyword>
<reference evidence="1" key="1">
    <citation type="submission" date="2022-12" db="EMBL/GenBank/DDBJ databases">
        <title>Reference genome sequencing for broad-spectrum identification of bacterial and archaeal isolates by mass spectrometry.</title>
        <authorList>
            <person name="Sekiguchi Y."/>
            <person name="Tourlousse D.M."/>
        </authorList>
    </citation>
    <scope>NUCLEOTIDE SEQUENCE</scope>
    <source>
        <strain evidence="1">H2</strain>
    </source>
</reference>
<organism evidence="1 2">
    <name type="scientific">Geobacter hydrogenophilus</name>
    <dbReference type="NCBI Taxonomy" id="40983"/>
    <lineage>
        <taxon>Bacteria</taxon>
        <taxon>Pseudomonadati</taxon>
        <taxon>Thermodesulfobacteriota</taxon>
        <taxon>Desulfuromonadia</taxon>
        <taxon>Geobacterales</taxon>
        <taxon>Geobacteraceae</taxon>
        <taxon>Geobacter</taxon>
    </lineage>
</organism>
<sequence length="140" mass="15224">MPFVQRCGNPEDVVKTDGAKDETLIIFGNSCQHLFLLQHLGAERGMIDRRAVLKGVEATVLLKPADVVEQRYRSGEAAVFWRKNQGIGEELQDGADLGGVLLLEADVPIILLVVSVKGATVIGEPAVELRKVGSIHRQIN</sequence>
<evidence type="ECO:0000313" key="2">
    <source>
        <dbReference type="Proteomes" id="UP001144352"/>
    </source>
</evidence>
<gene>
    <name evidence="1" type="ORF">GHYDROH2_32300</name>
</gene>